<dbReference type="SUPFAM" id="SSF55729">
    <property type="entry name" value="Acyl-CoA N-acyltransferases (Nat)"/>
    <property type="match status" value="1"/>
</dbReference>
<evidence type="ECO:0000259" key="1">
    <source>
        <dbReference type="PROSITE" id="PS51186"/>
    </source>
</evidence>
<dbReference type="GO" id="GO:0008999">
    <property type="term" value="F:protein-N-terminal-alanine acetyltransferase activity"/>
    <property type="evidence" value="ECO:0007669"/>
    <property type="project" value="TreeGrafter"/>
</dbReference>
<dbReference type="InterPro" id="IPR016181">
    <property type="entry name" value="Acyl_CoA_acyltransferase"/>
</dbReference>
<evidence type="ECO:0000313" key="3">
    <source>
        <dbReference type="Proteomes" id="UP001333818"/>
    </source>
</evidence>
<dbReference type="EMBL" id="JAZBJZ010000021">
    <property type="protein sequence ID" value="MEE3716553.1"/>
    <property type="molecule type" value="Genomic_DNA"/>
</dbReference>
<dbReference type="RefSeq" id="WP_330482981.1">
    <property type="nucleotide sequence ID" value="NZ_JAZBJZ010000021.1"/>
</dbReference>
<proteinExistence type="predicted"/>
<evidence type="ECO:0000313" key="2">
    <source>
        <dbReference type="EMBL" id="MEE3716553.1"/>
    </source>
</evidence>
<gene>
    <name evidence="2" type="ORF">V2H45_07340</name>
</gene>
<dbReference type="Gene3D" id="3.40.630.30">
    <property type="match status" value="1"/>
</dbReference>
<dbReference type="Proteomes" id="UP001333818">
    <property type="component" value="Unassembled WGS sequence"/>
</dbReference>
<dbReference type="InterPro" id="IPR051531">
    <property type="entry name" value="N-acetyltransferase"/>
</dbReference>
<dbReference type="PANTHER" id="PTHR43792">
    <property type="entry name" value="GNAT FAMILY, PUTATIVE (AFU_ORTHOLOGUE AFUA_3G00765)-RELATED-RELATED"/>
    <property type="match status" value="1"/>
</dbReference>
<dbReference type="AlphaFoldDB" id="A0AAW9PW05"/>
<keyword evidence="2" id="KW-0808">Transferase</keyword>
<protein>
    <submittedName>
        <fullName evidence="2">GNAT family protein</fullName>
        <ecNumber evidence="2">2.-.-.-</ecNumber>
    </submittedName>
</protein>
<dbReference type="PROSITE" id="PS51186">
    <property type="entry name" value="GNAT"/>
    <property type="match status" value="1"/>
</dbReference>
<dbReference type="GO" id="GO:0005737">
    <property type="term" value="C:cytoplasm"/>
    <property type="evidence" value="ECO:0007669"/>
    <property type="project" value="TreeGrafter"/>
</dbReference>
<keyword evidence="3" id="KW-1185">Reference proteome</keyword>
<dbReference type="EC" id="2.-.-.-" evidence="2"/>
<name>A0AAW9PW05_9CYAN</name>
<dbReference type="PANTHER" id="PTHR43792:SF9">
    <property type="entry name" value="RIBOSOMAL-PROTEIN-ALANINE ACETYLTRANSFERASE"/>
    <property type="match status" value="1"/>
</dbReference>
<organism evidence="2 3">
    <name type="scientific">Tumidithrix elongata BACA0141</name>
    <dbReference type="NCBI Taxonomy" id="2716417"/>
    <lineage>
        <taxon>Bacteria</taxon>
        <taxon>Bacillati</taxon>
        <taxon>Cyanobacteriota</taxon>
        <taxon>Cyanophyceae</taxon>
        <taxon>Pseudanabaenales</taxon>
        <taxon>Pseudanabaenaceae</taxon>
        <taxon>Tumidithrix</taxon>
        <taxon>Tumidithrix elongata</taxon>
    </lineage>
</organism>
<accession>A0AAW9PW05</accession>
<reference evidence="2" key="1">
    <citation type="submission" date="2024-01" db="EMBL/GenBank/DDBJ databases">
        <title>Bank of Algae and Cyanobacteria of the Azores (BACA) strain genomes.</title>
        <authorList>
            <person name="Luz R."/>
            <person name="Cordeiro R."/>
            <person name="Fonseca A."/>
            <person name="Goncalves V."/>
        </authorList>
    </citation>
    <scope>NUCLEOTIDE SEQUENCE</scope>
    <source>
        <strain evidence="2">BACA0141</strain>
    </source>
</reference>
<comment type="caution">
    <text evidence="2">The sequence shown here is derived from an EMBL/GenBank/DDBJ whole genome shotgun (WGS) entry which is preliminary data.</text>
</comment>
<dbReference type="InterPro" id="IPR000182">
    <property type="entry name" value="GNAT_dom"/>
</dbReference>
<dbReference type="Pfam" id="PF13302">
    <property type="entry name" value="Acetyltransf_3"/>
    <property type="match status" value="1"/>
</dbReference>
<feature type="domain" description="N-acetyltransferase" evidence="1">
    <location>
        <begin position="17"/>
        <end position="173"/>
    </location>
</feature>
<sequence length="214" mass="24465">MTADIPEQLLTLKTERLTLRKMTLGDAEAIFAYAQDPDVSRYVTWSTHEAIADTERFLSVVLQSYTTATGMDWGIVHNQDRKLIGTCGLFNWNHNHTRAELGYALSKQYWNQGYMTEAVKAVISFGFHVMMLNRIEAICKIENIASAQVLQKVGMELEGTLRQYVFYKGNYWDVKIYSILNPNAASFDLSHLITNSWIDPSIQNVNQNADNHYD</sequence>